<evidence type="ECO:0000256" key="6">
    <source>
        <dbReference type="ARBA" id="ARBA00022737"/>
    </source>
</evidence>
<keyword evidence="4 10" id="KW-0963">Cytoplasm</keyword>
<dbReference type="GO" id="GO:0034314">
    <property type="term" value="P:Arp2/3 complex-mediated actin nucleation"/>
    <property type="evidence" value="ECO:0007669"/>
    <property type="project" value="UniProtKB-UniRule"/>
</dbReference>
<dbReference type="PANTHER" id="PTHR10709:SF2">
    <property type="entry name" value="ACTIN-RELATED PROTEIN 2_3 COMPLEX SUBUNIT"/>
    <property type="match status" value="1"/>
</dbReference>
<dbReference type="GO" id="GO:0051015">
    <property type="term" value="F:actin filament binding"/>
    <property type="evidence" value="ECO:0007669"/>
    <property type="project" value="TreeGrafter"/>
</dbReference>
<evidence type="ECO:0000256" key="7">
    <source>
        <dbReference type="ARBA" id="ARBA00023203"/>
    </source>
</evidence>
<dbReference type="GO" id="GO:0005885">
    <property type="term" value="C:Arp2/3 protein complex"/>
    <property type="evidence" value="ECO:0007669"/>
    <property type="project" value="UniProtKB-UniRule"/>
</dbReference>
<keyword evidence="14" id="KW-1185">Reference proteome</keyword>
<comment type="similarity">
    <text evidence="3 10">Belongs to the WD repeat ARPC1 family.</text>
</comment>
<reference evidence="13" key="1">
    <citation type="submission" date="2021-12" db="EMBL/GenBank/DDBJ databases">
        <authorList>
            <person name="King R."/>
        </authorList>
    </citation>
    <scope>NUCLEOTIDE SEQUENCE</scope>
</reference>
<accession>A0A9P0AQ74</accession>
<keyword evidence="5 11" id="KW-0853">WD repeat</keyword>
<evidence type="ECO:0000256" key="3">
    <source>
        <dbReference type="ARBA" id="ARBA00006260"/>
    </source>
</evidence>
<sequence>MTEQHRFGGSVNPITCHAWNGDRSQIAISPNNNEVQVYKHSGADWKLLDTLNKHDLRVMGIDWSPNSNRIVTCAADRNAYVWTQDETGKWKPTLVFLRINRAATCVKWSPNGNKFAVGSGARLISICYFEQENDWWVSKHIKKPIRSTVTTIDWHPNNVLLASGSTDYKIRVFSGYIKDIEKTPEATAWGSKMPLGQLMVEFNNSNAGGGWVQSVTFSPDGNKLCWVSHDSTINLADATKGNAVHKLRTKYLPFLSCSFISNKSIVAAGHSCVPILYCINSNGELVDSGRLDTSQKKDTGGLSAMKMFHSLDKQARLETNDTNLDSIHQNAITCVCIHTGNKAKATKISTSGLDGQLVIWDLNSLERSIQGLKIE</sequence>
<evidence type="ECO:0000256" key="11">
    <source>
        <dbReference type="PROSITE-ProRule" id="PRU00221"/>
    </source>
</evidence>
<evidence type="ECO:0000313" key="13">
    <source>
        <dbReference type="EMBL" id="CAH0545970.1"/>
    </source>
</evidence>
<evidence type="ECO:0000256" key="5">
    <source>
        <dbReference type="ARBA" id="ARBA00022574"/>
    </source>
</evidence>
<dbReference type="AlphaFoldDB" id="A0A9P0AQ74"/>
<feature type="repeat" description="WD" evidence="11">
    <location>
        <begin position="51"/>
        <end position="82"/>
    </location>
</feature>
<protein>
    <recommendedName>
        <fullName evidence="10">Actin-related protein 2/3 complex subunit</fullName>
    </recommendedName>
</protein>
<dbReference type="PIRSF" id="PIRSF038093">
    <property type="entry name" value="ARP2/3_su1"/>
    <property type="match status" value="1"/>
</dbReference>
<dbReference type="OrthoDB" id="406844at2759"/>
<dbReference type="InterPro" id="IPR036322">
    <property type="entry name" value="WD40_repeat_dom_sf"/>
</dbReference>
<dbReference type="PANTHER" id="PTHR10709">
    <property type="entry name" value="ACTIN-RELATED PROTEIN 2/3 COMPLEX SUBUNIT 1"/>
    <property type="match status" value="1"/>
</dbReference>
<evidence type="ECO:0000256" key="10">
    <source>
        <dbReference type="PIRNR" id="PIRNR038093"/>
    </source>
</evidence>
<evidence type="ECO:0000256" key="2">
    <source>
        <dbReference type="ARBA" id="ARBA00004245"/>
    </source>
</evidence>
<dbReference type="SMART" id="SM00320">
    <property type="entry name" value="WD40"/>
    <property type="match status" value="5"/>
</dbReference>
<dbReference type="InterPro" id="IPR024977">
    <property type="entry name" value="Apc4-like_WD40_dom"/>
</dbReference>
<keyword evidence="7 10" id="KW-0009">Actin-binding</keyword>
<keyword evidence="9" id="KW-0539">Nucleus</keyword>
<dbReference type="SUPFAM" id="SSF50978">
    <property type="entry name" value="WD40 repeat-like"/>
    <property type="match status" value="1"/>
</dbReference>
<comment type="subcellular location">
    <subcellularLocation>
        <location evidence="2">Cytoplasm</location>
        <location evidence="2">Cytoskeleton</location>
    </subcellularLocation>
    <subcellularLocation>
        <location evidence="1">Nucleus</location>
    </subcellularLocation>
</comment>
<dbReference type="Pfam" id="PF12894">
    <property type="entry name" value="ANAPC4_WD40"/>
    <property type="match status" value="1"/>
</dbReference>
<evidence type="ECO:0000256" key="4">
    <source>
        <dbReference type="ARBA" id="ARBA00022490"/>
    </source>
</evidence>
<dbReference type="GO" id="GO:0005634">
    <property type="term" value="C:nucleus"/>
    <property type="evidence" value="ECO:0007669"/>
    <property type="project" value="UniProtKB-SubCell"/>
</dbReference>
<proteinExistence type="inferred from homology"/>
<dbReference type="InterPro" id="IPR017383">
    <property type="entry name" value="ARPC1"/>
</dbReference>
<evidence type="ECO:0000313" key="14">
    <source>
        <dbReference type="Proteomes" id="UP001154078"/>
    </source>
</evidence>
<dbReference type="EMBL" id="OV121132">
    <property type="protein sequence ID" value="CAH0545970.1"/>
    <property type="molecule type" value="Genomic_DNA"/>
</dbReference>
<evidence type="ECO:0000259" key="12">
    <source>
        <dbReference type="Pfam" id="PF12894"/>
    </source>
</evidence>
<comment type="function">
    <text evidence="10">Functions as component of the Arp2/3 complex which is involved in regulation of actin polymerization and together with an activating nucleation-promoting factor (NPF) mediates the formation of branched actin networks.</text>
</comment>
<evidence type="ECO:0000256" key="1">
    <source>
        <dbReference type="ARBA" id="ARBA00004123"/>
    </source>
</evidence>
<keyword evidence="8 10" id="KW-0206">Cytoskeleton</keyword>
<dbReference type="Pfam" id="PF00400">
    <property type="entry name" value="WD40"/>
    <property type="match status" value="3"/>
</dbReference>
<dbReference type="Proteomes" id="UP001154078">
    <property type="component" value="Chromosome 1"/>
</dbReference>
<name>A0A9P0AQ74_BRAAE</name>
<feature type="domain" description="Anaphase-promoting complex subunit 4-like WD40" evidence="12">
    <location>
        <begin position="206"/>
        <end position="251"/>
    </location>
</feature>
<dbReference type="Gene3D" id="2.130.10.10">
    <property type="entry name" value="YVTN repeat-like/Quinoprotein amine dehydrogenase"/>
    <property type="match status" value="1"/>
</dbReference>
<dbReference type="InterPro" id="IPR015943">
    <property type="entry name" value="WD40/YVTN_repeat-like_dom_sf"/>
</dbReference>
<dbReference type="PROSITE" id="PS50294">
    <property type="entry name" value="WD_REPEATS_REGION"/>
    <property type="match status" value="1"/>
</dbReference>
<dbReference type="PROSITE" id="PS50082">
    <property type="entry name" value="WD_REPEATS_2"/>
    <property type="match status" value="1"/>
</dbReference>
<organism evidence="13 14">
    <name type="scientific">Brassicogethes aeneus</name>
    <name type="common">Rape pollen beetle</name>
    <name type="synonym">Meligethes aeneus</name>
    <dbReference type="NCBI Taxonomy" id="1431903"/>
    <lineage>
        <taxon>Eukaryota</taxon>
        <taxon>Metazoa</taxon>
        <taxon>Ecdysozoa</taxon>
        <taxon>Arthropoda</taxon>
        <taxon>Hexapoda</taxon>
        <taxon>Insecta</taxon>
        <taxon>Pterygota</taxon>
        <taxon>Neoptera</taxon>
        <taxon>Endopterygota</taxon>
        <taxon>Coleoptera</taxon>
        <taxon>Polyphaga</taxon>
        <taxon>Cucujiformia</taxon>
        <taxon>Nitidulidae</taxon>
        <taxon>Meligethinae</taxon>
        <taxon>Brassicogethes</taxon>
    </lineage>
</organism>
<gene>
    <name evidence="13" type="ORF">MELIAE_LOCUS236</name>
</gene>
<keyword evidence="6" id="KW-0677">Repeat</keyword>
<dbReference type="InterPro" id="IPR001680">
    <property type="entry name" value="WD40_rpt"/>
</dbReference>
<evidence type="ECO:0000256" key="8">
    <source>
        <dbReference type="ARBA" id="ARBA00023212"/>
    </source>
</evidence>
<evidence type="ECO:0000256" key="9">
    <source>
        <dbReference type="ARBA" id="ARBA00023242"/>
    </source>
</evidence>
<dbReference type="FunFam" id="2.130.10.10:FF:000030">
    <property type="entry name" value="Actin-related protein 2/3 complex subunit"/>
    <property type="match status" value="1"/>
</dbReference>